<keyword evidence="1" id="KW-1185">Reference proteome</keyword>
<reference evidence="2 3" key="2">
    <citation type="submission" date="2025-04" db="UniProtKB">
        <authorList>
            <consortium name="RefSeq"/>
        </authorList>
    </citation>
    <scope>IDENTIFICATION</scope>
    <source>
        <tissue evidence="2 3">Young leaves</tissue>
    </source>
</reference>
<dbReference type="RefSeq" id="XP_038972912.1">
    <property type="nucleotide sequence ID" value="XM_039116984.1"/>
</dbReference>
<evidence type="ECO:0000313" key="2">
    <source>
        <dbReference type="RefSeq" id="XP_038972905.1"/>
    </source>
</evidence>
<name>A0A8B8ZMU8_PHODC</name>
<evidence type="ECO:0000313" key="4">
    <source>
        <dbReference type="RefSeq" id="XP_038972912.1"/>
    </source>
</evidence>
<accession>A0A8B8ZMU8</accession>
<evidence type="ECO:0000313" key="3">
    <source>
        <dbReference type="RefSeq" id="XP_038972909.1"/>
    </source>
</evidence>
<dbReference type="KEGG" id="pda:103716256"/>
<dbReference type="Proteomes" id="UP000228380">
    <property type="component" value="Chromosome 2"/>
</dbReference>
<reference evidence="1" key="1">
    <citation type="journal article" date="2019" name="Nat. Commun.">
        <title>Genome-wide association mapping of date palm fruit traits.</title>
        <authorList>
            <person name="Hazzouri K.M."/>
            <person name="Gros-Balthazard M."/>
            <person name="Flowers J.M."/>
            <person name="Copetti D."/>
            <person name="Lemansour A."/>
            <person name="Lebrun M."/>
            <person name="Masmoudi K."/>
            <person name="Ferrand S."/>
            <person name="Dhar M.I."/>
            <person name="Fresquez Z.A."/>
            <person name="Rosas U."/>
            <person name="Zhang J."/>
            <person name="Talag J."/>
            <person name="Lee S."/>
            <person name="Kudrna D."/>
            <person name="Powell R.F."/>
            <person name="Leitch I.J."/>
            <person name="Krueger R.R."/>
            <person name="Wing R.A."/>
            <person name="Amiri K.M.A."/>
            <person name="Purugganan M.D."/>
        </authorList>
    </citation>
    <scope>NUCLEOTIDE SEQUENCE [LARGE SCALE GENOMIC DNA]</scope>
    <source>
        <strain evidence="1">cv. Khalas</strain>
    </source>
</reference>
<proteinExistence type="predicted"/>
<sequence length="215" mass="25176">MYRVLFAGNCCTACCSQLWTCTVFCDSCLSSLVGEPFKCQVCQSMHPGEFPNICLDRDHFLEGQFPREYVMRRETVRPRKFQCTPGELSSNVSHNCKEVQDVKAAKRQLAFTWMKHATVLAPGRFNRQHTPDRKFELDDSKLLCKILMLRALPEAPQQDVAEALKLISLVMSNKSVRIMIMYQKEVEMRMETYRRKKAIFDTRKLYIMFKFLEYN</sequence>
<organism evidence="1 3">
    <name type="scientific">Phoenix dactylifera</name>
    <name type="common">Date palm</name>
    <dbReference type="NCBI Taxonomy" id="42345"/>
    <lineage>
        <taxon>Eukaryota</taxon>
        <taxon>Viridiplantae</taxon>
        <taxon>Streptophyta</taxon>
        <taxon>Embryophyta</taxon>
        <taxon>Tracheophyta</taxon>
        <taxon>Spermatophyta</taxon>
        <taxon>Magnoliopsida</taxon>
        <taxon>Liliopsida</taxon>
        <taxon>Arecaceae</taxon>
        <taxon>Coryphoideae</taxon>
        <taxon>Phoeniceae</taxon>
        <taxon>Phoenix</taxon>
    </lineage>
</organism>
<gene>
    <name evidence="2 3 4 5" type="primary">LOC103716256</name>
</gene>
<dbReference type="RefSeq" id="XP_038972915.1">
    <property type="nucleotide sequence ID" value="XM_039116987.1"/>
</dbReference>
<dbReference type="GeneID" id="103716256"/>
<protein>
    <submittedName>
        <fullName evidence="2 3">E3 ubiquitin-protein ligase PRT1-like isoform X1</fullName>
    </submittedName>
</protein>
<evidence type="ECO:0000313" key="5">
    <source>
        <dbReference type="RefSeq" id="XP_038972915.1"/>
    </source>
</evidence>
<evidence type="ECO:0000313" key="1">
    <source>
        <dbReference type="Proteomes" id="UP000228380"/>
    </source>
</evidence>
<dbReference type="OrthoDB" id="6270329at2759"/>
<dbReference type="AlphaFoldDB" id="A0A8B8ZMU8"/>
<dbReference type="RefSeq" id="XP_038972905.1">
    <property type="nucleotide sequence ID" value="XM_039116977.1"/>
</dbReference>
<dbReference type="RefSeq" id="XP_038972909.1">
    <property type="nucleotide sequence ID" value="XM_039116981.1"/>
</dbReference>